<evidence type="ECO:0008006" key="6">
    <source>
        <dbReference type="Google" id="ProtNLM"/>
    </source>
</evidence>
<evidence type="ECO:0000256" key="2">
    <source>
        <dbReference type="SAM" id="MobiDB-lite"/>
    </source>
</evidence>
<organism evidence="4 5">
    <name type="scientific">Ficus carica</name>
    <name type="common">Common fig</name>
    <dbReference type="NCBI Taxonomy" id="3494"/>
    <lineage>
        <taxon>Eukaryota</taxon>
        <taxon>Viridiplantae</taxon>
        <taxon>Streptophyta</taxon>
        <taxon>Embryophyta</taxon>
        <taxon>Tracheophyta</taxon>
        <taxon>Spermatophyta</taxon>
        <taxon>Magnoliopsida</taxon>
        <taxon>eudicotyledons</taxon>
        <taxon>Gunneridae</taxon>
        <taxon>Pentapetalae</taxon>
        <taxon>rosids</taxon>
        <taxon>fabids</taxon>
        <taxon>Rosales</taxon>
        <taxon>Moraceae</taxon>
        <taxon>Ficeae</taxon>
        <taxon>Ficus</taxon>
    </lineage>
</organism>
<evidence type="ECO:0000256" key="3">
    <source>
        <dbReference type="SAM" id="Phobius"/>
    </source>
</evidence>
<reference evidence="4" key="1">
    <citation type="submission" date="2023-07" db="EMBL/GenBank/DDBJ databases">
        <title>draft genome sequence of fig (Ficus carica).</title>
        <authorList>
            <person name="Takahashi T."/>
            <person name="Nishimura K."/>
        </authorList>
    </citation>
    <scope>NUCLEOTIDE SEQUENCE</scope>
</reference>
<protein>
    <recommendedName>
        <fullName evidence="6">Protein GAMETE EXPRESSED 1</fullName>
    </recommendedName>
</protein>
<keyword evidence="3" id="KW-1133">Transmembrane helix</keyword>
<evidence type="ECO:0000313" key="4">
    <source>
        <dbReference type="EMBL" id="GMN42339.1"/>
    </source>
</evidence>
<feature type="transmembrane region" description="Helical" evidence="3">
    <location>
        <begin position="391"/>
        <end position="411"/>
    </location>
</feature>
<comment type="caution">
    <text evidence="4">The sequence shown here is derived from an EMBL/GenBank/DDBJ whole genome shotgun (WGS) entry which is preliminary data.</text>
</comment>
<dbReference type="PANTHER" id="PTHR33538:SF2">
    <property type="entry name" value="PROTEIN GAMETE EXPRESSED 1"/>
    <property type="match status" value="1"/>
</dbReference>
<sequence length="496" mass="56849">MLISISSPGARRAWPSTRNEPGSLGISVIAFKRTLADLLFLSVIRIPLWLSAGELWMNMSIRAHAFKHETERLVNELKNSADYAEEKLETIQERTDQLLQGSNQIHDSLNSIDVRTQQVAQTAKNVGDHIDVVMKHSEAVYEQSRKIASSQVELQEGQVEMKKSLNEGMAMLWDSYGHLGQEIDNLKNEAIEIEEEISRVGDAMTLKMTHLQSKADDIGDMAGMSLDKQKQLLDGQTTALKDLQFLTRFQSEALEESRSTLQRLAEYGHKQQEELLQRQKQLQQVHDHLMDNSNSILAAQESFESKQASMFVALDKLFALHTAMVLESRLIKAFFIYCMLILVIYMFTSTKQTYTVRPWLYIGLCATFSVEVAILRFATFDIEQQTWVINLVRSSFALLAAVQLVFAICTYRDYEVLNYQMLQTLIEKVNGMQRRELSWELDTDVNWSSWIDTDLPEDVNKAEDPDYIAPEEEVGENSITTTTSTRKYNLRRRSRH</sequence>
<dbReference type="AlphaFoldDB" id="A0AA88DHW8"/>
<name>A0AA88DHW8_FICCA</name>
<gene>
    <name evidence="4" type="ORF">TIFTF001_011552</name>
</gene>
<feature type="coiled-coil region" evidence="1">
    <location>
        <begin position="67"/>
        <end position="94"/>
    </location>
</feature>
<feature type="region of interest" description="Disordered" evidence="2">
    <location>
        <begin position="472"/>
        <end position="496"/>
    </location>
</feature>
<keyword evidence="3" id="KW-0472">Membrane</keyword>
<feature type="transmembrane region" description="Helical" evidence="3">
    <location>
        <begin position="359"/>
        <end position="379"/>
    </location>
</feature>
<keyword evidence="5" id="KW-1185">Reference proteome</keyword>
<keyword evidence="1" id="KW-0175">Coiled coil</keyword>
<feature type="transmembrane region" description="Helical" evidence="3">
    <location>
        <begin position="330"/>
        <end position="347"/>
    </location>
</feature>
<evidence type="ECO:0000313" key="5">
    <source>
        <dbReference type="Proteomes" id="UP001187192"/>
    </source>
</evidence>
<dbReference type="PANTHER" id="PTHR33538">
    <property type="entry name" value="PROTEIN GAMETE EXPRESSED 1"/>
    <property type="match status" value="1"/>
</dbReference>
<dbReference type="Proteomes" id="UP001187192">
    <property type="component" value="Unassembled WGS sequence"/>
</dbReference>
<accession>A0AA88DHW8</accession>
<feature type="coiled-coil region" evidence="1">
    <location>
        <begin position="176"/>
        <end position="203"/>
    </location>
</feature>
<evidence type="ECO:0000256" key="1">
    <source>
        <dbReference type="SAM" id="Coils"/>
    </source>
</evidence>
<proteinExistence type="predicted"/>
<feature type="compositionally biased region" description="Polar residues" evidence="2">
    <location>
        <begin position="477"/>
        <end position="487"/>
    </location>
</feature>
<dbReference type="EMBL" id="BTGU01000014">
    <property type="protein sequence ID" value="GMN42339.1"/>
    <property type="molecule type" value="Genomic_DNA"/>
</dbReference>
<keyword evidence="3" id="KW-0812">Transmembrane</keyword>
<dbReference type="InterPro" id="IPR040346">
    <property type="entry name" value="GEX1/Brambleberry"/>
</dbReference>